<dbReference type="AlphaFoldDB" id="V4JRD7"/>
<gene>
    <name evidence="12" type="ORF">EUTSA_v10019793mg</name>
</gene>
<dbReference type="KEGG" id="eus:EUTSA_v10019793mg"/>
<dbReference type="GO" id="GO:0098552">
    <property type="term" value="C:side of membrane"/>
    <property type="evidence" value="ECO:0007669"/>
    <property type="project" value="UniProtKB-KW"/>
</dbReference>
<dbReference type="InterPro" id="IPR043325">
    <property type="entry name" value="LTSS"/>
</dbReference>
<dbReference type="EMBL" id="KI517953">
    <property type="protein sequence ID" value="ESQ27830.1"/>
    <property type="molecule type" value="Genomic_DNA"/>
</dbReference>
<proteinExistence type="inferred from homology"/>
<comment type="subcellular location">
    <subcellularLocation>
        <location evidence="1">Cell membrane</location>
        <topology evidence="1">Lipid-anchor</topology>
        <topology evidence="1">GPI-anchor</topology>
    </subcellularLocation>
</comment>
<dbReference type="CDD" id="cd00010">
    <property type="entry name" value="AAI_LTSS"/>
    <property type="match status" value="1"/>
</dbReference>
<comment type="similarity">
    <text evidence="2">Belongs to the plant LTP family.</text>
</comment>
<dbReference type="STRING" id="72664.V4JRD7"/>
<evidence type="ECO:0000256" key="2">
    <source>
        <dbReference type="ARBA" id="ARBA00009748"/>
    </source>
</evidence>
<reference evidence="12 13" key="1">
    <citation type="journal article" date="2013" name="Front. Plant Sci.">
        <title>The Reference Genome of the Halophytic Plant Eutrema salsugineum.</title>
        <authorList>
            <person name="Yang R."/>
            <person name="Jarvis D.E."/>
            <person name="Chen H."/>
            <person name="Beilstein M.A."/>
            <person name="Grimwood J."/>
            <person name="Jenkins J."/>
            <person name="Shu S."/>
            <person name="Prochnik S."/>
            <person name="Xin M."/>
            <person name="Ma C."/>
            <person name="Schmutz J."/>
            <person name="Wing R.A."/>
            <person name="Mitchell-Olds T."/>
            <person name="Schumaker K.S."/>
            <person name="Wang X."/>
        </authorList>
    </citation>
    <scope>NUCLEOTIDE SEQUENCE [LARGE SCALE GENOMIC DNA]</scope>
</reference>
<evidence type="ECO:0000256" key="7">
    <source>
        <dbReference type="ARBA" id="ARBA00023157"/>
    </source>
</evidence>
<evidence type="ECO:0000256" key="4">
    <source>
        <dbReference type="ARBA" id="ARBA00022622"/>
    </source>
</evidence>
<dbReference type="PANTHER" id="PTHR33044">
    <property type="entry name" value="BIFUNCTIONAL INHIBITOR/LIPID-TRANSFER PROTEIN/SEED STORAGE 2S ALBUMIN SUPERFAMILY PROTEIN-RELATED"/>
    <property type="match status" value="1"/>
</dbReference>
<dbReference type="Pfam" id="PF14368">
    <property type="entry name" value="LTP_2"/>
    <property type="match status" value="1"/>
</dbReference>
<dbReference type="InterPro" id="IPR016140">
    <property type="entry name" value="Bifunc_inhib/LTP/seed_store"/>
</dbReference>
<dbReference type="Gene3D" id="1.10.110.10">
    <property type="entry name" value="Plant lipid-transfer and hydrophobic proteins"/>
    <property type="match status" value="1"/>
</dbReference>
<evidence type="ECO:0000256" key="10">
    <source>
        <dbReference type="SAM" id="SignalP"/>
    </source>
</evidence>
<evidence type="ECO:0000313" key="13">
    <source>
        <dbReference type="Proteomes" id="UP000030689"/>
    </source>
</evidence>
<feature type="domain" description="Bifunctional inhibitor/plant lipid transfer protein/seed storage helical" evidence="11">
    <location>
        <begin position="14"/>
        <end position="106"/>
    </location>
</feature>
<dbReference type="GO" id="GO:0005886">
    <property type="term" value="C:plasma membrane"/>
    <property type="evidence" value="ECO:0007669"/>
    <property type="project" value="UniProtKB-SubCell"/>
</dbReference>
<evidence type="ECO:0000313" key="12">
    <source>
        <dbReference type="EMBL" id="ESQ27830.1"/>
    </source>
</evidence>
<evidence type="ECO:0000256" key="6">
    <source>
        <dbReference type="ARBA" id="ARBA00023136"/>
    </source>
</evidence>
<dbReference type="Gramene" id="ESQ27830">
    <property type="protein sequence ID" value="ESQ27830"/>
    <property type="gene ID" value="EUTSA_v10019793mg"/>
</dbReference>
<name>V4JRD7_EUTSA</name>
<dbReference type="InterPro" id="IPR036312">
    <property type="entry name" value="Bifun_inhib/LTP/seed_sf"/>
</dbReference>
<keyword evidence="5 10" id="KW-0732">Signal</keyword>
<evidence type="ECO:0000259" key="11">
    <source>
        <dbReference type="Pfam" id="PF14368"/>
    </source>
</evidence>
<keyword evidence="9" id="KW-0449">Lipoprotein</keyword>
<keyword evidence="13" id="KW-1185">Reference proteome</keyword>
<evidence type="ECO:0000256" key="9">
    <source>
        <dbReference type="ARBA" id="ARBA00023288"/>
    </source>
</evidence>
<keyword evidence="7" id="KW-1015">Disulfide bond</keyword>
<evidence type="ECO:0000256" key="5">
    <source>
        <dbReference type="ARBA" id="ARBA00022729"/>
    </source>
</evidence>
<evidence type="ECO:0000256" key="3">
    <source>
        <dbReference type="ARBA" id="ARBA00022475"/>
    </source>
</evidence>
<keyword evidence="6" id="KW-0472">Membrane</keyword>
<keyword evidence="3" id="KW-1003">Cell membrane</keyword>
<dbReference type="OMA" id="CYPVKEI"/>
<protein>
    <recommendedName>
        <fullName evidence="11">Bifunctional inhibitor/plant lipid transfer protein/seed storage helical domain-containing protein</fullName>
    </recommendedName>
</protein>
<feature type="signal peptide" evidence="10">
    <location>
        <begin position="1"/>
        <end position="21"/>
    </location>
</feature>
<feature type="chain" id="PRO_5004720163" description="Bifunctional inhibitor/plant lipid transfer protein/seed storage helical domain-containing protein" evidence="10">
    <location>
        <begin position="22"/>
        <end position="139"/>
    </location>
</feature>
<dbReference type="Proteomes" id="UP000030689">
    <property type="component" value="Unassembled WGS sequence"/>
</dbReference>
<evidence type="ECO:0000256" key="8">
    <source>
        <dbReference type="ARBA" id="ARBA00023180"/>
    </source>
</evidence>
<sequence>MDTTRFLGVGTVLVILYSVQATAQIGEAEDTMRCVQKLMPCRPYIHSEIPPPPWCCDPMKEIAEKDTTCLCAVFNHPGMLSYINLSKENALSLLESCGANHDVSICTNTAWSSSASTTKYAALTISFLGFSFISAFTGF</sequence>
<accession>V4JRD7</accession>
<dbReference type="SUPFAM" id="SSF47699">
    <property type="entry name" value="Bifunctional inhibitor/lipid-transfer protein/seed storage 2S albumin"/>
    <property type="match status" value="1"/>
</dbReference>
<evidence type="ECO:0000256" key="1">
    <source>
        <dbReference type="ARBA" id="ARBA00004609"/>
    </source>
</evidence>
<keyword evidence="4" id="KW-0336">GPI-anchor</keyword>
<organism evidence="12 13">
    <name type="scientific">Eutrema salsugineum</name>
    <name type="common">Saltwater cress</name>
    <name type="synonym">Sisymbrium salsugineum</name>
    <dbReference type="NCBI Taxonomy" id="72664"/>
    <lineage>
        <taxon>Eukaryota</taxon>
        <taxon>Viridiplantae</taxon>
        <taxon>Streptophyta</taxon>
        <taxon>Embryophyta</taxon>
        <taxon>Tracheophyta</taxon>
        <taxon>Spermatophyta</taxon>
        <taxon>Magnoliopsida</taxon>
        <taxon>eudicotyledons</taxon>
        <taxon>Gunneridae</taxon>
        <taxon>Pentapetalae</taxon>
        <taxon>rosids</taxon>
        <taxon>malvids</taxon>
        <taxon>Brassicales</taxon>
        <taxon>Brassicaceae</taxon>
        <taxon>Eutremeae</taxon>
        <taxon>Eutrema</taxon>
    </lineage>
</organism>
<keyword evidence="8" id="KW-0325">Glycoprotein</keyword>